<sequence>MDDDVDPDLVELLRQRLGMASQQSDEVSSDTGVLKDAKHIYDNAVDVSIDMYGTKGAAASIYTAMQQQAYSTDSWAQHPLHPKQSEGFSDLDIVNFIFTMDLLNFSFWSELDAEQRYQVEYRGQRWTGYNSLVACLRRAIDGGVPITTPWFWTTPKCSRETMEMVFYSVTNERIPLLDERMAILREAGDVLHEVFGDPTDHSDAHGEFSDKGLQSDAAIDSQTNGESIATDLPDSESKVDGVTDEETTQAKEEEADQGPPESSPESSPKSARPASELRPDYTVVRLIEKADRSAGKLVNLLAKHFECFRDETRFDGKKVRLLKRAQIFVADLWAAFGGKGYGEFHDIDHITMFADYRVPQMLHSLNVLTYSPPLDNRVRRWEPLESGHSWEIQLRGCSIWAVEMIRREIEREHPEAGMNAVLIDFFLYDLAKEKEKMAGGLAMPHHRTRSIWY</sequence>
<dbReference type="PANTHER" id="PTHR21314:SF0">
    <property type="entry name" value="QUEUOSINE 5'-PHOSPHATE N-GLYCOSYLASE_HYDROLASE"/>
    <property type="match status" value="1"/>
</dbReference>
<accession>A0A3M7D714</accession>
<evidence type="ECO:0000256" key="7">
    <source>
        <dbReference type="SAM" id="MobiDB-lite"/>
    </source>
</evidence>
<reference evidence="8 9" key="1">
    <citation type="journal article" date="2018" name="BMC Genomics">
        <title>Genomic evidence for intraspecific hybridization in a clonal and extremely halotolerant yeast.</title>
        <authorList>
            <person name="Gostincar C."/>
            <person name="Stajich J.E."/>
            <person name="Zupancic J."/>
            <person name="Zalar P."/>
            <person name="Gunde-Cimerman N."/>
        </authorList>
    </citation>
    <scope>NUCLEOTIDE SEQUENCE [LARGE SCALE GENOMIC DNA]</scope>
    <source>
        <strain evidence="8 9">EXF-2682</strain>
    </source>
</reference>
<evidence type="ECO:0000256" key="6">
    <source>
        <dbReference type="RuleBase" id="RU365002"/>
    </source>
</evidence>
<evidence type="ECO:0000256" key="3">
    <source>
        <dbReference type="ARBA" id="ARBA00035306"/>
    </source>
</evidence>
<proteinExistence type="inferred from homology"/>
<evidence type="ECO:0000256" key="5">
    <source>
        <dbReference type="ARBA" id="ARBA00048204"/>
    </source>
</evidence>
<evidence type="ECO:0000313" key="8">
    <source>
        <dbReference type="EMBL" id="RMY59933.1"/>
    </source>
</evidence>
<dbReference type="EMBL" id="QWIP01000571">
    <property type="protein sequence ID" value="RMY59933.1"/>
    <property type="molecule type" value="Genomic_DNA"/>
</dbReference>
<evidence type="ECO:0000256" key="4">
    <source>
        <dbReference type="ARBA" id="ARBA00035393"/>
    </source>
</evidence>
<comment type="similarity">
    <text evidence="2 6">Belongs to the QNG1 protein family.</text>
</comment>
<dbReference type="Proteomes" id="UP000269276">
    <property type="component" value="Unassembled WGS sequence"/>
</dbReference>
<comment type="catalytic activity">
    <reaction evidence="5 6">
        <text>queuosine 5'-phosphate + H2O = queuine + D-ribose 5-phosphate</text>
        <dbReference type="Rhea" id="RHEA:75387"/>
        <dbReference type="ChEBI" id="CHEBI:15377"/>
        <dbReference type="ChEBI" id="CHEBI:17433"/>
        <dbReference type="ChEBI" id="CHEBI:78346"/>
        <dbReference type="ChEBI" id="CHEBI:194371"/>
    </reaction>
    <physiologicalReaction direction="left-to-right" evidence="5 6">
        <dbReference type="Rhea" id="RHEA:75388"/>
    </physiologicalReaction>
</comment>
<gene>
    <name evidence="8" type="ORF">D0863_11768</name>
</gene>
<dbReference type="InterPro" id="IPR019438">
    <property type="entry name" value="Q_salvage"/>
</dbReference>
<dbReference type="OrthoDB" id="416777at2759"/>
<dbReference type="Pfam" id="PF10343">
    <property type="entry name" value="Q_salvage"/>
    <property type="match status" value="2"/>
</dbReference>
<feature type="region of interest" description="Disordered" evidence="7">
    <location>
        <begin position="224"/>
        <end position="277"/>
    </location>
</feature>
<feature type="compositionally biased region" description="Low complexity" evidence="7">
    <location>
        <begin position="259"/>
        <end position="276"/>
    </location>
</feature>
<organism evidence="8 9">
    <name type="scientific">Hortaea werneckii</name>
    <name type="common">Black yeast</name>
    <name type="synonym">Cladosporium werneckii</name>
    <dbReference type="NCBI Taxonomy" id="91943"/>
    <lineage>
        <taxon>Eukaryota</taxon>
        <taxon>Fungi</taxon>
        <taxon>Dikarya</taxon>
        <taxon>Ascomycota</taxon>
        <taxon>Pezizomycotina</taxon>
        <taxon>Dothideomycetes</taxon>
        <taxon>Dothideomycetidae</taxon>
        <taxon>Mycosphaerellales</taxon>
        <taxon>Teratosphaeriaceae</taxon>
        <taxon>Hortaea</taxon>
    </lineage>
</organism>
<dbReference type="GO" id="GO:0006400">
    <property type="term" value="P:tRNA modification"/>
    <property type="evidence" value="ECO:0007669"/>
    <property type="project" value="TreeGrafter"/>
</dbReference>
<protein>
    <recommendedName>
        <fullName evidence="3 6">Queuosine 5'-phosphate N-glycosylase/hydrolase</fullName>
        <ecNumber evidence="6">3.2.2.-</ecNumber>
    </recommendedName>
    <alternativeName>
        <fullName evidence="4 6">Queuosine-nucleotide N-glycosylase/hydrolase</fullName>
    </alternativeName>
</protein>
<evidence type="ECO:0000256" key="2">
    <source>
        <dbReference type="ARBA" id="ARBA00035119"/>
    </source>
</evidence>
<evidence type="ECO:0000313" key="9">
    <source>
        <dbReference type="Proteomes" id="UP000269276"/>
    </source>
</evidence>
<name>A0A3M7D714_HORWE</name>
<comment type="function">
    <text evidence="6">Catalyzes the hydrolysis of queuosine 5'-phosphate, releasing the nucleobase queuine (q). Is required for salvage of queuine from exogenous queuosine (Q) that is imported and then converted to queuosine 5'-phosphate intracellularly.</text>
</comment>
<dbReference type="AlphaFoldDB" id="A0A3M7D714"/>
<keyword evidence="1 6" id="KW-0378">Hydrolase</keyword>
<dbReference type="PANTHER" id="PTHR21314">
    <property type="entry name" value="QUEUOSINE 5'-PHOSPHATE N-GLYCOSYLASE_HYDROLASE-RELATED"/>
    <property type="match status" value="1"/>
</dbReference>
<dbReference type="EC" id="3.2.2.-" evidence="6"/>
<comment type="caution">
    <text evidence="8">The sequence shown here is derived from an EMBL/GenBank/DDBJ whole genome shotgun (WGS) entry which is preliminary data.</text>
</comment>
<dbReference type="GO" id="GO:0016787">
    <property type="term" value="F:hydrolase activity"/>
    <property type="evidence" value="ECO:0007669"/>
    <property type="project" value="UniProtKB-KW"/>
</dbReference>
<evidence type="ECO:0000256" key="1">
    <source>
        <dbReference type="ARBA" id="ARBA00022801"/>
    </source>
</evidence>